<keyword evidence="1 4" id="KW-0597">Phosphoprotein</keyword>
<sequence>MRALLSLSLFAAFVSAAVPLGRHGAAPARATAAPERVAAQAPAPTLVVVVTVDQMRADYLTRFGPQLRGGLARLLRDGTVFDSAFHDHAITETAPGHATILSGRFPRSTGITANVIGVEDDAMPLVGRDSGALPGASPRRFRGTVLFDWMAARDRDARALSISMKDRAAILPLGRARQTVLWYAPTGRFTTSRYYADTLPTWIERWNARRVPFRYAGRVWTPLLADSAYAERDDQAETGGEDPVFPHALPADSALAVNVVRGTPFIDEIVLDAAIDGVRAMGLGTRARPDLLAVSLSATDVVGHRWGPDSREMHDQILRLDRALGAFLDSLYTLRDPSRVIVALTADHGVARLPEIAGAGQGGSNAPRRVTLDAVVDSLGAWLEARRVPRGSVGLENGALFVDRAALAAAKVSEDSVVDRFVRAASAVPGVLRVDRFAALARADTVHDAIARRWVHMLPPEYPVPVVVTLTPGSVWGTRTAAEHGSPHDYDAHVPLILAGAPFRAGHVAARVRVVDLAPTLARVLGAKPSERIDGRVLEEALR</sequence>
<dbReference type="Gene3D" id="3.40.720.10">
    <property type="entry name" value="Alkaline Phosphatase, subunit A"/>
    <property type="match status" value="1"/>
</dbReference>
<dbReference type="InterPro" id="IPR026263">
    <property type="entry name" value="Alkaline_phosphatase_prok"/>
</dbReference>
<evidence type="ECO:0000313" key="8">
    <source>
        <dbReference type="Proteomes" id="UP000019151"/>
    </source>
</evidence>
<evidence type="ECO:0000256" key="3">
    <source>
        <dbReference type="ARBA" id="ARBA00022729"/>
    </source>
</evidence>
<evidence type="ECO:0000256" key="1">
    <source>
        <dbReference type="ARBA" id="ARBA00022553"/>
    </source>
</evidence>
<keyword evidence="3 6" id="KW-0732">Signal</keyword>
<evidence type="ECO:0000256" key="2">
    <source>
        <dbReference type="ARBA" id="ARBA00022723"/>
    </source>
</evidence>
<dbReference type="AlphaFoldDB" id="W0RGT2"/>
<dbReference type="EMBL" id="CP007128">
    <property type="protein sequence ID" value="AHG89637.1"/>
    <property type="molecule type" value="Genomic_DNA"/>
</dbReference>
<dbReference type="PANTHER" id="PTHR10151:SF120">
    <property type="entry name" value="BIS(5'-ADENOSYL)-TRIPHOSPHATASE"/>
    <property type="match status" value="1"/>
</dbReference>
<organism evidence="7 8">
    <name type="scientific">Gemmatirosa kalamazoonensis</name>
    <dbReference type="NCBI Taxonomy" id="861299"/>
    <lineage>
        <taxon>Bacteria</taxon>
        <taxon>Pseudomonadati</taxon>
        <taxon>Gemmatimonadota</taxon>
        <taxon>Gemmatimonadia</taxon>
        <taxon>Gemmatimonadales</taxon>
        <taxon>Gemmatimonadaceae</taxon>
        <taxon>Gemmatirosa</taxon>
    </lineage>
</organism>
<dbReference type="eggNOG" id="COG1524">
    <property type="taxonomic scope" value="Bacteria"/>
</dbReference>
<dbReference type="KEGG" id="gba:J421_2100"/>
<dbReference type="GO" id="GO:0046872">
    <property type="term" value="F:metal ion binding"/>
    <property type="evidence" value="ECO:0007669"/>
    <property type="project" value="UniProtKB-KW"/>
</dbReference>
<proteinExistence type="predicted"/>
<reference evidence="7 8" key="1">
    <citation type="journal article" date="2014" name="Genome Announc.">
        <title>Genome Sequence and Methylome of Soil Bacterium Gemmatirosa kalamazoonensis KBS708T, a Member of the Rarely Cultivated Gemmatimonadetes Phylum.</title>
        <authorList>
            <person name="Debruyn J.M."/>
            <person name="Radosevich M."/>
            <person name="Wommack K.E."/>
            <person name="Polson S.W."/>
            <person name="Hauser L.J."/>
            <person name="Fawaz M.N."/>
            <person name="Korlach J."/>
            <person name="Tsai Y.C."/>
        </authorList>
    </citation>
    <scope>NUCLEOTIDE SEQUENCE [LARGE SCALE GENOMIC DNA]</scope>
    <source>
        <strain evidence="7 8">KBS708</strain>
    </source>
</reference>
<gene>
    <name evidence="7" type="ORF">J421_2100</name>
</gene>
<feature type="signal peptide" evidence="6">
    <location>
        <begin position="1"/>
        <end position="16"/>
    </location>
</feature>
<dbReference type="InParanoid" id="W0RGT2"/>
<feature type="binding site" evidence="5">
    <location>
        <begin position="165"/>
        <end position="167"/>
    </location>
    <ligand>
        <name>substrate</name>
    </ligand>
</feature>
<dbReference type="Proteomes" id="UP000019151">
    <property type="component" value="Chromosome"/>
</dbReference>
<dbReference type="RefSeq" id="WP_025411128.1">
    <property type="nucleotide sequence ID" value="NZ_CP007128.1"/>
</dbReference>
<dbReference type="STRING" id="861299.J421_2100"/>
<protein>
    <submittedName>
        <fullName evidence="7">Type I phosphodiesterase/nucleotide pyrophosphatase</fullName>
    </submittedName>
</protein>
<keyword evidence="8" id="KW-1185">Reference proteome</keyword>
<feature type="active site" description="Phosphothreonine intermediate" evidence="4">
    <location>
        <position position="93"/>
    </location>
</feature>
<dbReference type="OrthoDB" id="9766127at2"/>
<evidence type="ECO:0000256" key="6">
    <source>
        <dbReference type="SAM" id="SignalP"/>
    </source>
</evidence>
<evidence type="ECO:0000313" key="7">
    <source>
        <dbReference type="EMBL" id="AHG89637.1"/>
    </source>
</evidence>
<evidence type="ECO:0000256" key="5">
    <source>
        <dbReference type="PIRSR" id="PIRSR031924-51"/>
    </source>
</evidence>
<dbReference type="InterPro" id="IPR017850">
    <property type="entry name" value="Alkaline_phosphatase_core_sf"/>
</dbReference>
<name>W0RGT2_9BACT</name>
<dbReference type="Pfam" id="PF01663">
    <property type="entry name" value="Phosphodiest"/>
    <property type="match status" value="1"/>
</dbReference>
<dbReference type="Gene3D" id="3.30.1360.150">
    <property type="match status" value="1"/>
</dbReference>
<keyword evidence="2" id="KW-0479">Metal-binding</keyword>
<feature type="chain" id="PRO_5004795531" evidence="6">
    <location>
        <begin position="17"/>
        <end position="543"/>
    </location>
</feature>
<dbReference type="InterPro" id="IPR002591">
    <property type="entry name" value="Phosphodiest/P_Trfase"/>
</dbReference>
<evidence type="ECO:0000256" key="4">
    <source>
        <dbReference type="PIRSR" id="PIRSR031924-50"/>
    </source>
</evidence>
<accession>W0RGT2</accession>
<dbReference type="PIRSF" id="PIRSF031924">
    <property type="entry name" value="Pi-irrepressible_AP"/>
    <property type="match status" value="1"/>
</dbReference>
<dbReference type="PANTHER" id="PTHR10151">
    <property type="entry name" value="ECTONUCLEOTIDE PYROPHOSPHATASE/PHOSPHODIESTERASE"/>
    <property type="match status" value="1"/>
</dbReference>
<dbReference type="GO" id="GO:0004035">
    <property type="term" value="F:alkaline phosphatase activity"/>
    <property type="evidence" value="ECO:0007669"/>
    <property type="project" value="InterPro"/>
</dbReference>
<feature type="binding site" evidence="5">
    <location>
        <position position="114"/>
    </location>
    <ligand>
        <name>substrate</name>
    </ligand>
</feature>
<dbReference type="HOGENOM" id="CLU_034095_0_0_0"/>
<dbReference type="SUPFAM" id="SSF53649">
    <property type="entry name" value="Alkaline phosphatase-like"/>
    <property type="match status" value="1"/>
</dbReference>